<dbReference type="Proteomes" id="UP001244552">
    <property type="component" value="Unassembled WGS sequence"/>
</dbReference>
<evidence type="ECO:0000256" key="1">
    <source>
        <dbReference type="ARBA" id="ARBA00003294"/>
    </source>
</evidence>
<evidence type="ECO:0000256" key="11">
    <source>
        <dbReference type="ARBA" id="ARBA00047836"/>
    </source>
</evidence>
<dbReference type="Pfam" id="PF00701">
    <property type="entry name" value="DHDPS"/>
    <property type="match status" value="1"/>
</dbReference>
<evidence type="ECO:0000313" key="14">
    <source>
        <dbReference type="EMBL" id="MDQ0531471.1"/>
    </source>
</evidence>
<comment type="pathway">
    <text evidence="2 12">Amino-acid biosynthesis; L-lysine biosynthesis via DAP pathway; (S)-tetrahydrodipicolinate from L-aspartate: step 3/4.</text>
</comment>
<evidence type="ECO:0000256" key="10">
    <source>
        <dbReference type="ARBA" id="ARBA00023270"/>
    </source>
</evidence>
<dbReference type="PIRSF" id="PIRSF001365">
    <property type="entry name" value="DHDPS"/>
    <property type="match status" value="1"/>
</dbReference>
<dbReference type="InterPro" id="IPR005263">
    <property type="entry name" value="DapA"/>
</dbReference>
<organism evidence="14 15">
    <name type="scientific">Azospirillum picis</name>
    <dbReference type="NCBI Taxonomy" id="488438"/>
    <lineage>
        <taxon>Bacteria</taxon>
        <taxon>Pseudomonadati</taxon>
        <taxon>Pseudomonadota</taxon>
        <taxon>Alphaproteobacteria</taxon>
        <taxon>Rhodospirillales</taxon>
        <taxon>Azospirillaceae</taxon>
        <taxon>Azospirillum</taxon>
    </lineage>
</organism>
<keyword evidence="7 12" id="KW-0220">Diaminopimelate biosynthesis</keyword>
<evidence type="ECO:0000256" key="7">
    <source>
        <dbReference type="ARBA" id="ARBA00022915"/>
    </source>
</evidence>
<dbReference type="CDD" id="cd00408">
    <property type="entry name" value="DHDPS-like"/>
    <property type="match status" value="1"/>
</dbReference>
<proteinExistence type="inferred from homology"/>
<dbReference type="InterPro" id="IPR013785">
    <property type="entry name" value="Aldolase_TIM"/>
</dbReference>
<dbReference type="PANTHER" id="PTHR12128:SF66">
    <property type="entry name" value="4-HYDROXY-2-OXOGLUTARATE ALDOLASE, MITOCHONDRIAL"/>
    <property type="match status" value="1"/>
</dbReference>
<comment type="function">
    <text evidence="1 12">Catalyzes the condensation of (S)-aspartate-beta-semialdehyde [(S)-ASA] and pyruvate to 4-hydroxy-tetrahydrodipicolinate (HTPA).</text>
</comment>
<reference evidence="14 15" key="1">
    <citation type="submission" date="2023-07" db="EMBL/GenBank/DDBJ databases">
        <title>Genomic Encyclopedia of Type Strains, Phase IV (KMG-IV): sequencing the most valuable type-strain genomes for metagenomic binning, comparative biology and taxonomic classification.</title>
        <authorList>
            <person name="Goeker M."/>
        </authorList>
    </citation>
    <scope>NUCLEOTIDE SEQUENCE [LARGE SCALE GENOMIC DNA]</scope>
    <source>
        <strain evidence="14 15">DSM 19922</strain>
    </source>
</reference>
<dbReference type="PROSITE" id="PS00665">
    <property type="entry name" value="DHDPS_1"/>
    <property type="match status" value="1"/>
</dbReference>
<dbReference type="Gene3D" id="3.20.20.70">
    <property type="entry name" value="Aldolase class I"/>
    <property type="match status" value="1"/>
</dbReference>
<evidence type="ECO:0000256" key="8">
    <source>
        <dbReference type="ARBA" id="ARBA00023154"/>
    </source>
</evidence>
<comment type="similarity">
    <text evidence="3 12 13">Belongs to the DapA family.</text>
</comment>
<feature type="binding site" evidence="12">
    <location>
        <position position="61"/>
    </location>
    <ligand>
        <name>pyruvate</name>
        <dbReference type="ChEBI" id="CHEBI:15361"/>
    </ligand>
</feature>
<keyword evidence="10 12" id="KW-0704">Schiff base</keyword>
<dbReference type="GO" id="GO:0008840">
    <property type="term" value="F:4-hydroxy-tetrahydrodipicolinate synthase activity"/>
    <property type="evidence" value="ECO:0007669"/>
    <property type="project" value="UniProtKB-EC"/>
</dbReference>
<accession>A0ABU0MDG8</accession>
<dbReference type="SMART" id="SM01130">
    <property type="entry name" value="DHDPS"/>
    <property type="match status" value="1"/>
</dbReference>
<evidence type="ECO:0000256" key="6">
    <source>
        <dbReference type="ARBA" id="ARBA00022605"/>
    </source>
</evidence>
<evidence type="ECO:0000256" key="2">
    <source>
        <dbReference type="ARBA" id="ARBA00005120"/>
    </source>
</evidence>
<dbReference type="HAMAP" id="MF_00418">
    <property type="entry name" value="DapA"/>
    <property type="match status" value="1"/>
</dbReference>
<dbReference type="PANTHER" id="PTHR12128">
    <property type="entry name" value="DIHYDRODIPICOLINATE SYNTHASE"/>
    <property type="match status" value="1"/>
</dbReference>
<name>A0ABU0MDG8_9PROT</name>
<dbReference type="InterPro" id="IPR002220">
    <property type="entry name" value="DapA-like"/>
</dbReference>
<gene>
    <name evidence="12" type="primary">dapA</name>
    <name evidence="14" type="ORF">QO018_000303</name>
</gene>
<evidence type="ECO:0000256" key="5">
    <source>
        <dbReference type="ARBA" id="ARBA00022490"/>
    </source>
</evidence>
<keyword evidence="6 12" id="KW-0028">Amino-acid biosynthesis</keyword>
<feature type="active site" description="Proton donor/acceptor" evidence="12">
    <location>
        <position position="149"/>
    </location>
</feature>
<evidence type="ECO:0000256" key="3">
    <source>
        <dbReference type="ARBA" id="ARBA00007592"/>
    </source>
</evidence>
<dbReference type="SUPFAM" id="SSF51569">
    <property type="entry name" value="Aldolase"/>
    <property type="match status" value="1"/>
</dbReference>
<protein>
    <recommendedName>
        <fullName evidence="4 12">4-hydroxy-tetrahydrodipicolinate synthase</fullName>
        <shortName evidence="12">HTPA synthase</shortName>
        <ecNumber evidence="4 12">4.3.3.7</ecNumber>
    </recommendedName>
</protein>
<keyword evidence="15" id="KW-1185">Reference proteome</keyword>
<keyword evidence="8 12" id="KW-0457">Lysine biosynthesis</keyword>
<comment type="subunit">
    <text evidence="12">Homotetramer; dimer of dimers.</text>
</comment>
<keyword evidence="5 12" id="KW-0963">Cytoplasm</keyword>
<feature type="site" description="Part of a proton relay during catalysis" evidence="12">
    <location>
        <position position="123"/>
    </location>
</feature>
<dbReference type="EC" id="4.3.3.7" evidence="4 12"/>
<sequence length="313" mass="33870">MTSPSSPASRPTARAAFRGTFTVLITPFTADGAAVDVPALRRLVNWQIEQGIHGLIPLGSTGEFLSMTPEEREQVIEICVQEAAGRVPVLIGTGAEWTRDAVDLARQAERMGADGVMVIPPYYSSPTPDELFEHYRRIGEAISLPVMIYNNPATANVDLTPPIVSRLSEIDNVLYIKESTLEVTRVRDIIELCGDRMTVFAGILGYESFWLGAQGWVAVCSNLIPRDSARLFELVADHGDREQALALYRRILPIVRWVGGHRYVAASKSGLGLMGLPVGAPRAPRLPLPAADLEGLRADMTALGLIGSLAADA</sequence>
<evidence type="ECO:0000256" key="13">
    <source>
        <dbReference type="PIRNR" id="PIRNR001365"/>
    </source>
</evidence>
<evidence type="ECO:0000313" key="15">
    <source>
        <dbReference type="Proteomes" id="UP001244552"/>
    </source>
</evidence>
<comment type="subcellular location">
    <subcellularLocation>
        <location evidence="12">Cytoplasm</location>
    </subcellularLocation>
</comment>
<evidence type="ECO:0000256" key="9">
    <source>
        <dbReference type="ARBA" id="ARBA00023239"/>
    </source>
</evidence>
<feature type="binding site" evidence="12">
    <location>
        <position position="217"/>
    </location>
    <ligand>
        <name>pyruvate</name>
        <dbReference type="ChEBI" id="CHEBI:15361"/>
    </ligand>
</feature>
<feature type="site" description="Part of a proton relay during catalysis" evidence="12">
    <location>
        <position position="60"/>
    </location>
</feature>
<dbReference type="EMBL" id="JAUSVU010000001">
    <property type="protein sequence ID" value="MDQ0531471.1"/>
    <property type="molecule type" value="Genomic_DNA"/>
</dbReference>
<evidence type="ECO:0000256" key="12">
    <source>
        <dbReference type="HAMAP-Rule" id="MF_00418"/>
    </source>
</evidence>
<dbReference type="PRINTS" id="PR00146">
    <property type="entry name" value="DHPICSNTHASE"/>
</dbReference>
<keyword evidence="9 12" id="KW-0456">Lyase</keyword>
<comment type="caution">
    <text evidence="12">Was originally thought to be a dihydrodipicolinate synthase (DHDPS), catalyzing the condensation of (S)-aspartate-beta-semialdehyde [(S)-ASA] and pyruvate to dihydrodipicolinate (DHDP). However, it was shown in E.coli that the product of the enzymatic reaction is not dihydrodipicolinate but in fact (4S)-4-hydroxy-2,3,4,5-tetrahydro-(2S)-dipicolinic acid (HTPA), and that the consecutive dehydration reaction leading to DHDP is not spontaneous but catalyzed by DapB.</text>
</comment>
<dbReference type="RefSeq" id="WP_209977815.1">
    <property type="nucleotide sequence ID" value="NZ_JAGINO010000001.1"/>
</dbReference>
<comment type="catalytic activity">
    <reaction evidence="11 12">
        <text>L-aspartate 4-semialdehyde + pyruvate = (2S,4S)-4-hydroxy-2,3,4,5-tetrahydrodipicolinate + H2O + H(+)</text>
        <dbReference type="Rhea" id="RHEA:34171"/>
        <dbReference type="ChEBI" id="CHEBI:15361"/>
        <dbReference type="ChEBI" id="CHEBI:15377"/>
        <dbReference type="ChEBI" id="CHEBI:15378"/>
        <dbReference type="ChEBI" id="CHEBI:67139"/>
        <dbReference type="ChEBI" id="CHEBI:537519"/>
        <dbReference type="EC" id="4.3.3.7"/>
    </reaction>
</comment>
<feature type="active site" description="Schiff-base intermediate with substrate" evidence="12">
    <location>
        <position position="177"/>
    </location>
</feature>
<comment type="caution">
    <text evidence="14">The sequence shown here is derived from an EMBL/GenBank/DDBJ whole genome shotgun (WGS) entry which is preliminary data.</text>
</comment>
<dbReference type="InterPro" id="IPR020624">
    <property type="entry name" value="Schiff_base-form_aldolases_CS"/>
</dbReference>
<evidence type="ECO:0000256" key="4">
    <source>
        <dbReference type="ARBA" id="ARBA00012086"/>
    </source>
</evidence>